<dbReference type="PROSITE" id="PS50157">
    <property type="entry name" value="ZINC_FINGER_C2H2_2"/>
    <property type="match status" value="2"/>
</dbReference>
<dbReference type="Pfam" id="PF00096">
    <property type="entry name" value="zf-C2H2"/>
    <property type="match status" value="2"/>
</dbReference>
<dbReference type="PANTHER" id="PTHR23235:SF120">
    <property type="entry name" value="KRUPPEL-LIKE FACTOR 15"/>
    <property type="match status" value="1"/>
</dbReference>
<keyword evidence="9" id="KW-1185">Reference proteome</keyword>
<dbReference type="GO" id="GO:0000978">
    <property type="term" value="F:RNA polymerase II cis-regulatory region sequence-specific DNA binding"/>
    <property type="evidence" value="ECO:0007669"/>
    <property type="project" value="TreeGrafter"/>
</dbReference>
<evidence type="ECO:0000256" key="4">
    <source>
        <dbReference type="ARBA" id="ARBA00022833"/>
    </source>
</evidence>
<accession>A0A0C3RR68</accession>
<dbReference type="GO" id="GO:0000981">
    <property type="term" value="F:DNA-binding transcription factor activity, RNA polymerase II-specific"/>
    <property type="evidence" value="ECO:0007669"/>
    <property type="project" value="TreeGrafter"/>
</dbReference>
<feature type="region of interest" description="Disordered" evidence="6">
    <location>
        <begin position="303"/>
        <end position="340"/>
    </location>
</feature>
<dbReference type="STRING" id="745531.A0A0C3RR68"/>
<keyword evidence="4" id="KW-0862">Zinc</keyword>
<dbReference type="InterPro" id="IPR013087">
    <property type="entry name" value="Znf_C2H2_type"/>
</dbReference>
<feature type="region of interest" description="Disordered" evidence="6">
    <location>
        <begin position="12"/>
        <end position="55"/>
    </location>
</feature>
<reference evidence="8 9" key="1">
    <citation type="journal article" date="2014" name="PLoS Genet.">
        <title>Analysis of the Phlebiopsis gigantea genome, transcriptome and secretome provides insight into its pioneer colonization strategies of wood.</title>
        <authorList>
            <person name="Hori C."/>
            <person name="Ishida T."/>
            <person name="Igarashi K."/>
            <person name="Samejima M."/>
            <person name="Suzuki H."/>
            <person name="Master E."/>
            <person name="Ferreira P."/>
            <person name="Ruiz-Duenas F.J."/>
            <person name="Held B."/>
            <person name="Canessa P."/>
            <person name="Larrondo L.F."/>
            <person name="Schmoll M."/>
            <person name="Druzhinina I.S."/>
            <person name="Kubicek C.P."/>
            <person name="Gaskell J.A."/>
            <person name="Kersten P."/>
            <person name="St John F."/>
            <person name="Glasner J."/>
            <person name="Sabat G."/>
            <person name="Splinter BonDurant S."/>
            <person name="Syed K."/>
            <person name="Yadav J."/>
            <person name="Mgbeahuruike A.C."/>
            <person name="Kovalchuk A."/>
            <person name="Asiegbu F.O."/>
            <person name="Lackner G."/>
            <person name="Hoffmeister D."/>
            <person name="Rencoret J."/>
            <person name="Gutierrez A."/>
            <person name="Sun H."/>
            <person name="Lindquist E."/>
            <person name="Barry K."/>
            <person name="Riley R."/>
            <person name="Grigoriev I.V."/>
            <person name="Henrissat B."/>
            <person name="Kues U."/>
            <person name="Berka R.M."/>
            <person name="Martinez A.T."/>
            <person name="Covert S.F."/>
            <person name="Blanchette R.A."/>
            <person name="Cullen D."/>
        </authorList>
    </citation>
    <scope>NUCLEOTIDE SEQUENCE [LARGE SCALE GENOMIC DNA]</scope>
    <source>
        <strain evidence="8 9">11061_1 CR5-6</strain>
    </source>
</reference>
<keyword evidence="1" id="KW-0479">Metal-binding</keyword>
<dbReference type="PROSITE" id="PS00028">
    <property type="entry name" value="ZINC_FINGER_C2H2_1"/>
    <property type="match status" value="2"/>
</dbReference>
<evidence type="ECO:0000256" key="6">
    <source>
        <dbReference type="SAM" id="MobiDB-lite"/>
    </source>
</evidence>
<dbReference type="GO" id="GO:0008270">
    <property type="term" value="F:zinc ion binding"/>
    <property type="evidence" value="ECO:0007669"/>
    <property type="project" value="UniProtKB-KW"/>
</dbReference>
<gene>
    <name evidence="8" type="ORF">PHLGIDRAFT_130707</name>
</gene>
<evidence type="ECO:0000256" key="2">
    <source>
        <dbReference type="ARBA" id="ARBA00022737"/>
    </source>
</evidence>
<evidence type="ECO:0000256" key="3">
    <source>
        <dbReference type="ARBA" id="ARBA00022771"/>
    </source>
</evidence>
<feature type="domain" description="C2H2-type" evidence="7">
    <location>
        <begin position="249"/>
        <end position="279"/>
    </location>
</feature>
<evidence type="ECO:0000256" key="5">
    <source>
        <dbReference type="PROSITE-ProRule" id="PRU00042"/>
    </source>
</evidence>
<dbReference type="GO" id="GO:0045893">
    <property type="term" value="P:positive regulation of DNA-templated transcription"/>
    <property type="evidence" value="ECO:0007669"/>
    <property type="project" value="UniProtKB-ARBA"/>
</dbReference>
<evidence type="ECO:0000313" key="9">
    <source>
        <dbReference type="Proteomes" id="UP000053257"/>
    </source>
</evidence>
<name>A0A0C3RR68_PHLG1</name>
<organism evidence="8 9">
    <name type="scientific">Phlebiopsis gigantea (strain 11061_1 CR5-6)</name>
    <name type="common">White-rot fungus</name>
    <name type="synonym">Peniophora gigantea</name>
    <dbReference type="NCBI Taxonomy" id="745531"/>
    <lineage>
        <taxon>Eukaryota</taxon>
        <taxon>Fungi</taxon>
        <taxon>Dikarya</taxon>
        <taxon>Basidiomycota</taxon>
        <taxon>Agaricomycotina</taxon>
        <taxon>Agaricomycetes</taxon>
        <taxon>Polyporales</taxon>
        <taxon>Phanerochaetaceae</taxon>
        <taxon>Phlebiopsis</taxon>
    </lineage>
</organism>
<dbReference type="AlphaFoldDB" id="A0A0C3RR68"/>
<dbReference type="PANTHER" id="PTHR23235">
    <property type="entry name" value="KRUEPPEL-LIKE TRANSCRIPTION FACTOR"/>
    <property type="match status" value="1"/>
</dbReference>
<evidence type="ECO:0000259" key="7">
    <source>
        <dbReference type="PROSITE" id="PS50157"/>
    </source>
</evidence>
<sequence>MSQAWWTRFKSSATPVKAGPTPRVPRGQHANASTPKGLRDRNHFHEPPPSRSTRHVRRPQWLVFASVNERCLHAHLPTTPLNDVLYHTLSRNCTNIAAMSQYSTESYLDVPYGEPAYTWTSSATAPLMNYRGEEIPPSMNTSTWQDNLACCPDSPQSTPMSFQSHPLAFPSPPDTTGHSPSPPPQTLVVFDDHCLPTPENIPSKGGFKSTRRALRRPNPVAVPNLTKKARGRPVPTKDTLLKPGSGRVYACQVEDCLKVFTRAEHLKRHTRSIHTNERPFKCDHGNCGRSFTRHDNLLQHLKNHRQSHDSPAEFGPLERVSVPPPPSPSDTTAVSPSMGVLIPPLPRLSVPSAHKYSTGYEETERARINEMADSTSGPSEPSYYEYNYGYSWPQSDIRSLPQPHASFVGGPVAPEARYPHTFRERVPAVGYTFNA</sequence>
<dbReference type="SMART" id="SM00355">
    <property type="entry name" value="ZnF_C2H2"/>
    <property type="match status" value="2"/>
</dbReference>
<feature type="compositionally biased region" description="Basic and acidic residues" evidence="6">
    <location>
        <begin position="37"/>
        <end position="48"/>
    </location>
</feature>
<protein>
    <recommendedName>
        <fullName evidence="7">C2H2-type domain-containing protein</fullName>
    </recommendedName>
</protein>
<dbReference type="Gene3D" id="3.30.160.60">
    <property type="entry name" value="Classic Zinc Finger"/>
    <property type="match status" value="2"/>
</dbReference>
<feature type="compositionally biased region" description="Polar residues" evidence="6">
    <location>
        <begin position="155"/>
        <end position="164"/>
    </location>
</feature>
<dbReference type="Proteomes" id="UP000053257">
    <property type="component" value="Unassembled WGS sequence"/>
</dbReference>
<dbReference type="InterPro" id="IPR036236">
    <property type="entry name" value="Znf_C2H2_sf"/>
</dbReference>
<dbReference type="HOGENOM" id="CLU_051537_0_0_1"/>
<evidence type="ECO:0000256" key="1">
    <source>
        <dbReference type="ARBA" id="ARBA00022723"/>
    </source>
</evidence>
<feature type="domain" description="C2H2-type" evidence="7">
    <location>
        <begin position="280"/>
        <end position="309"/>
    </location>
</feature>
<dbReference type="FunFam" id="3.30.160.60:FF:001732">
    <property type="entry name" value="Zgc:162936"/>
    <property type="match status" value="1"/>
</dbReference>
<proteinExistence type="predicted"/>
<feature type="region of interest" description="Disordered" evidence="6">
    <location>
        <begin position="155"/>
        <end position="184"/>
    </location>
</feature>
<dbReference type="GO" id="GO:0005694">
    <property type="term" value="C:chromosome"/>
    <property type="evidence" value="ECO:0007669"/>
    <property type="project" value="UniProtKB-ARBA"/>
</dbReference>
<dbReference type="EMBL" id="KN840671">
    <property type="protein sequence ID" value="KIP02491.1"/>
    <property type="molecule type" value="Genomic_DNA"/>
</dbReference>
<keyword evidence="3 5" id="KW-0863">Zinc-finger</keyword>
<dbReference type="SUPFAM" id="SSF57667">
    <property type="entry name" value="beta-beta-alpha zinc fingers"/>
    <property type="match status" value="1"/>
</dbReference>
<keyword evidence="2" id="KW-0677">Repeat</keyword>
<dbReference type="OrthoDB" id="6365676at2759"/>
<evidence type="ECO:0000313" key="8">
    <source>
        <dbReference type="EMBL" id="KIP02491.1"/>
    </source>
</evidence>